<proteinExistence type="predicted"/>
<organism evidence="8 9">
    <name type="scientific">Streptodolium elevatio</name>
    <dbReference type="NCBI Taxonomy" id="3157996"/>
    <lineage>
        <taxon>Bacteria</taxon>
        <taxon>Bacillati</taxon>
        <taxon>Actinomycetota</taxon>
        <taxon>Actinomycetes</taxon>
        <taxon>Kitasatosporales</taxon>
        <taxon>Streptomycetaceae</taxon>
        <taxon>Streptodolium</taxon>
    </lineage>
</organism>
<reference evidence="8 9" key="1">
    <citation type="submission" date="2024-06" db="EMBL/GenBank/DDBJ databases">
        <title>The Natural Products Discovery Center: Release of the First 8490 Sequenced Strains for Exploring Actinobacteria Biosynthetic Diversity.</title>
        <authorList>
            <person name="Kalkreuter E."/>
            <person name="Kautsar S.A."/>
            <person name="Yang D."/>
            <person name="Bader C.D."/>
            <person name="Teijaro C.N."/>
            <person name="Fluegel L."/>
            <person name="Davis C.M."/>
            <person name="Simpson J.R."/>
            <person name="Lauterbach L."/>
            <person name="Steele A.D."/>
            <person name="Gui C."/>
            <person name="Meng S."/>
            <person name="Li G."/>
            <person name="Viehrig K."/>
            <person name="Ye F."/>
            <person name="Su P."/>
            <person name="Kiefer A.F."/>
            <person name="Nichols A."/>
            <person name="Cepeda A.J."/>
            <person name="Yan W."/>
            <person name="Fan B."/>
            <person name="Jiang Y."/>
            <person name="Adhikari A."/>
            <person name="Zheng C.-J."/>
            <person name="Schuster L."/>
            <person name="Cowan T.M."/>
            <person name="Smanski M.J."/>
            <person name="Chevrette M.G."/>
            <person name="De Carvalho L.P.S."/>
            <person name="Shen B."/>
        </authorList>
    </citation>
    <scope>NUCLEOTIDE SEQUENCE [LARGE SCALE GENOMIC DNA]</scope>
    <source>
        <strain evidence="8 9">NPDC048946</strain>
    </source>
</reference>
<evidence type="ECO:0000256" key="6">
    <source>
        <dbReference type="SAM" id="Phobius"/>
    </source>
</evidence>
<evidence type="ECO:0000313" key="8">
    <source>
        <dbReference type="EMBL" id="MEU8139880.1"/>
    </source>
</evidence>
<protein>
    <submittedName>
        <fullName evidence="8">Type II secretion system F family protein</fullName>
    </submittedName>
</protein>
<feature type="domain" description="Type II secretion system protein GspF" evidence="7">
    <location>
        <begin position="48"/>
        <end position="169"/>
    </location>
</feature>
<evidence type="ECO:0000256" key="1">
    <source>
        <dbReference type="ARBA" id="ARBA00004651"/>
    </source>
</evidence>
<dbReference type="Pfam" id="PF00482">
    <property type="entry name" value="T2SSF"/>
    <property type="match status" value="1"/>
</dbReference>
<dbReference type="Proteomes" id="UP001551482">
    <property type="component" value="Unassembled WGS sequence"/>
</dbReference>
<evidence type="ECO:0000256" key="3">
    <source>
        <dbReference type="ARBA" id="ARBA00022692"/>
    </source>
</evidence>
<dbReference type="EMBL" id="JBEZFP010000209">
    <property type="protein sequence ID" value="MEU8139880.1"/>
    <property type="molecule type" value="Genomic_DNA"/>
</dbReference>
<comment type="caution">
    <text evidence="8">The sequence shown here is derived from an EMBL/GenBank/DDBJ whole genome shotgun (WGS) entry which is preliminary data.</text>
</comment>
<feature type="transmembrane region" description="Helical" evidence="6">
    <location>
        <begin position="187"/>
        <end position="205"/>
    </location>
</feature>
<evidence type="ECO:0000256" key="5">
    <source>
        <dbReference type="ARBA" id="ARBA00023136"/>
    </source>
</evidence>
<keyword evidence="9" id="KW-1185">Reference proteome</keyword>
<evidence type="ECO:0000256" key="2">
    <source>
        <dbReference type="ARBA" id="ARBA00022475"/>
    </source>
</evidence>
<comment type="subcellular location">
    <subcellularLocation>
        <location evidence="1">Cell membrane</location>
        <topology evidence="1">Multi-pass membrane protein</topology>
    </subcellularLocation>
</comment>
<dbReference type="PANTHER" id="PTHR35007:SF4">
    <property type="entry name" value="CONSERVED TRANSMEMBRANE PROTEIN-RELATED"/>
    <property type="match status" value="1"/>
</dbReference>
<evidence type="ECO:0000313" key="9">
    <source>
        <dbReference type="Proteomes" id="UP001551482"/>
    </source>
</evidence>
<gene>
    <name evidence="8" type="ORF">AB0C36_41090</name>
</gene>
<name>A0ABV3DVW7_9ACTN</name>
<evidence type="ECO:0000259" key="7">
    <source>
        <dbReference type="Pfam" id="PF00482"/>
    </source>
</evidence>
<sequence length="220" mass="22580">MLLAATTGSLVPLVLALPASVYSVRRRARAEALRAAVERRSGIAELATAMVGELRAGQPPSEAFTAATQVLTGPVRSCLTEAVAVARVGGDIPDALVRAAAAPGADALARIAACWRVAAERGAGFAPALDRIAVGLRAEESGHRELEAELSGARTTARLLAALPLVGLLLGQGVGANPLDVLLHTPLGIGCLTLGLILIALGLDWTDRIARDARGPRWTA</sequence>
<keyword evidence="2" id="KW-1003">Cell membrane</keyword>
<dbReference type="InterPro" id="IPR018076">
    <property type="entry name" value="T2SS_GspF_dom"/>
</dbReference>
<evidence type="ECO:0000256" key="4">
    <source>
        <dbReference type="ARBA" id="ARBA00022989"/>
    </source>
</evidence>
<accession>A0ABV3DVW7</accession>
<keyword evidence="4 6" id="KW-1133">Transmembrane helix</keyword>
<dbReference type="RefSeq" id="WP_358364398.1">
    <property type="nucleotide sequence ID" value="NZ_JBEZFP010000209.1"/>
</dbReference>
<keyword evidence="5 6" id="KW-0472">Membrane</keyword>
<keyword evidence="3 6" id="KW-0812">Transmembrane</keyword>
<dbReference type="PANTHER" id="PTHR35007">
    <property type="entry name" value="INTEGRAL MEMBRANE PROTEIN-RELATED"/>
    <property type="match status" value="1"/>
</dbReference>